<feature type="domain" description="EAL" evidence="3">
    <location>
        <begin position="393"/>
        <end position="642"/>
    </location>
</feature>
<sequence>MLRRFYTWLSFAGEPDIRVAQYGELKRQIPLMYSLLVLNACAVSYTHYAYAPGWLTLGAAGGLILVCCWRMTIWAFAPPVTAIDAVVARRTLRRTTAFAGPLCVAFVGWSLTLYRYGGPSEQAHVSLFVAVTVIGCIFCLISVPQTAFLVTITVLSPYLIYNFLHGSSVFIAMALNIVLVSGVMIRVLQNSFAAFATLVRSQVSLAAEQAEAERLSRENARLALTDALTGLPNRRHFFAQLDAVLTSRKLTGERFAVGVLDLDRFKPVNDTYGHVFGDRLLTAVGARLESVASKTCEVARLGGDEFGILILEDIDHAREIGQRVCDLLTEPFDIEGQRIALGCSGGVAIFPDAGASVHQLFDRSDYALYHVKSLNPGTCALFSTEHETLIRSERVLEAAMQTADFDTELHVQFQPIFCTENMAVLGVEALGRWTSPTLGAIKPDQFIMAAERLGFMHVITASLFRNALTCFAQMPERIGLSFNLSARDIVSADTIDLLIDMIERGNIDPKRITFELTETALMRDFEAAVASIKRLRALGIRIALDDFGSGYSSLSYLHRLPLDKVKVDRSFIADMDEASGRNIISAILGLCQTLGLDCIIEGVETDAQLQQLRELGYRMAQGYFFARPMGLRAFLKSLDREWATDFQPVPAGKPRLQIVA</sequence>
<keyword evidence="1" id="KW-0175">Coiled coil</keyword>
<feature type="transmembrane region" description="Helical" evidence="2">
    <location>
        <begin position="170"/>
        <end position="188"/>
    </location>
</feature>
<dbReference type="NCBIfam" id="TIGR00254">
    <property type="entry name" value="GGDEF"/>
    <property type="match status" value="1"/>
</dbReference>
<dbReference type="Pfam" id="PF00563">
    <property type="entry name" value="EAL"/>
    <property type="match status" value="1"/>
</dbReference>
<dbReference type="CDD" id="cd01949">
    <property type="entry name" value="GGDEF"/>
    <property type="match status" value="1"/>
</dbReference>
<dbReference type="Gene3D" id="3.20.20.450">
    <property type="entry name" value="EAL domain"/>
    <property type="match status" value="1"/>
</dbReference>
<feature type="transmembrane region" description="Helical" evidence="2">
    <location>
        <begin position="54"/>
        <end position="77"/>
    </location>
</feature>
<dbReference type="InterPro" id="IPR029787">
    <property type="entry name" value="Nucleotide_cyclase"/>
</dbReference>
<reference evidence="5 6" key="1">
    <citation type="submission" date="2016-01" db="EMBL/GenBank/DDBJ databases">
        <title>Complete genome and mega plasmid sequence of Sphingomonas panacis DCY99 elicits systemic resistance in rice to Xanthomonas oryzae.</title>
        <authorList>
            <person name="Kim Y.J."/>
            <person name="Yang D.C."/>
            <person name="Sing P."/>
        </authorList>
    </citation>
    <scope>NUCLEOTIDE SEQUENCE [LARGE SCALE GENOMIC DNA]</scope>
    <source>
        <strain evidence="5 6">DCY99</strain>
    </source>
</reference>
<dbReference type="Proteomes" id="UP000094256">
    <property type="component" value="Chromosome"/>
</dbReference>
<feature type="coiled-coil region" evidence="1">
    <location>
        <begin position="198"/>
        <end position="225"/>
    </location>
</feature>
<evidence type="ECO:0000313" key="6">
    <source>
        <dbReference type="Proteomes" id="UP000094256"/>
    </source>
</evidence>
<evidence type="ECO:0000259" key="3">
    <source>
        <dbReference type="PROSITE" id="PS50883"/>
    </source>
</evidence>
<gene>
    <name evidence="5" type="ORF">AWL63_04700</name>
</gene>
<dbReference type="SUPFAM" id="SSF55073">
    <property type="entry name" value="Nucleotide cyclase"/>
    <property type="match status" value="1"/>
</dbReference>
<dbReference type="PANTHER" id="PTHR33121">
    <property type="entry name" value="CYCLIC DI-GMP PHOSPHODIESTERASE PDEF"/>
    <property type="match status" value="1"/>
</dbReference>
<dbReference type="GO" id="GO:0071111">
    <property type="term" value="F:cyclic-guanylate-specific phosphodiesterase activity"/>
    <property type="evidence" value="ECO:0007669"/>
    <property type="project" value="InterPro"/>
</dbReference>
<feature type="domain" description="GGDEF" evidence="4">
    <location>
        <begin position="253"/>
        <end position="384"/>
    </location>
</feature>
<keyword evidence="2" id="KW-1133">Transmembrane helix</keyword>
<dbReference type="RefSeq" id="WP_069203947.1">
    <property type="nucleotide sequence ID" value="NZ_CP014168.1"/>
</dbReference>
<evidence type="ECO:0000259" key="4">
    <source>
        <dbReference type="PROSITE" id="PS50887"/>
    </source>
</evidence>
<dbReference type="AlphaFoldDB" id="A0A1B3Z7G7"/>
<dbReference type="InterPro" id="IPR000160">
    <property type="entry name" value="GGDEF_dom"/>
</dbReference>
<dbReference type="SMART" id="SM00052">
    <property type="entry name" value="EAL"/>
    <property type="match status" value="1"/>
</dbReference>
<name>A0A1B3Z7G7_9SPHN</name>
<dbReference type="Pfam" id="PF00990">
    <property type="entry name" value="GGDEF"/>
    <property type="match status" value="1"/>
</dbReference>
<protein>
    <recommendedName>
        <fullName evidence="7">Diguanylate cyclase</fullName>
    </recommendedName>
</protein>
<dbReference type="STRING" id="1560345.AWL63_04700"/>
<dbReference type="PROSITE" id="PS50887">
    <property type="entry name" value="GGDEF"/>
    <property type="match status" value="1"/>
</dbReference>
<dbReference type="CDD" id="cd01948">
    <property type="entry name" value="EAL"/>
    <property type="match status" value="1"/>
</dbReference>
<proteinExistence type="predicted"/>
<dbReference type="PANTHER" id="PTHR33121:SF71">
    <property type="entry name" value="OXYGEN SENSOR PROTEIN DOSP"/>
    <property type="match status" value="1"/>
</dbReference>
<organism evidence="5 6">
    <name type="scientific">Sphingomonas panacis</name>
    <dbReference type="NCBI Taxonomy" id="1560345"/>
    <lineage>
        <taxon>Bacteria</taxon>
        <taxon>Pseudomonadati</taxon>
        <taxon>Pseudomonadota</taxon>
        <taxon>Alphaproteobacteria</taxon>
        <taxon>Sphingomonadales</taxon>
        <taxon>Sphingomonadaceae</taxon>
        <taxon>Sphingomonas</taxon>
    </lineage>
</organism>
<feature type="transmembrane region" description="Helical" evidence="2">
    <location>
        <begin position="98"/>
        <end position="117"/>
    </location>
</feature>
<dbReference type="InterPro" id="IPR050706">
    <property type="entry name" value="Cyclic-di-GMP_PDE-like"/>
</dbReference>
<dbReference type="InterPro" id="IPR035919">
    <property type="entry name" value="EAL_sf"/>
</dbReference>
<evidence type="ECO:0000256" key="2">
    <source>
        <dbReference type="SAM" id="Phobius"/>
    </source>
</evidence>
<dbReference type="SUPFAM" id="SSF141868">
    <property type="entry name" value="EAL domain-like"/>
    <property type="match status" value="1"/>
</dbReference>
<dbReference type="InterPro" id="IPR001633">
    <property type="entry name" value="EAL_dom"/>
</dbReference>
<dbReference type="KEGG" id="span:AWL63_04700"/>
<evidence type="ECO:0008006" key="7">
    <source>
        <dbReference type="Google" id="ProtNLM"/>
    </source>
</evidence>
<keyword evidence="6" id="KW-1185">Reference proteome</keyword>
<dbReference type="SMART" id="SM00267">
    <property type="entry name" value="GGDEF"/>
    <property type="match status" value="1"/>
</dbReference>
<feature type="transmembrane region" description="Helical" evidence="2">
    <location>
        <begin position="31"/>
        <end position="48"/>
    </location>
</feature>
<dbReference type="OrthoDB" id="9814202at2"/>
<accession>A0A1B3Z7G7</accession>
<dbReference type="Gene3D" id="3.30.70.270">
    <property type="match status" value="1"/>
</dbReference>
<feature type="transmembrane region" description="Helical" evidence="2">
    <location>
        <begin position="123"/>
        <end position="141"/>
    </location>
</feature>
<evidence type="ECO:0000313" key="5">
    <source>
        <dbReference type="EMBL" id="AOH83373.1"/>
    </source>
</evidence>
<keyword evidence="2" id="KW-0472">Membrane</keyword>
<evidence type="ECO:0000256" key="1">
    <source>
        <dbReference type="SAM" id="Coils"/>
    </source>
</evidence>
<dbReference type="PROSITE" id="PS50883">
    <property type="entry name" value="EAL"/>
    <property type="match status" value="1"/>
</dbReference>
<dbReference type="EMBL" id="CP014168">
    <property type="protein sequence ID" value="AOH83373.1"/>
    <property type="molecule type" value="Genomic_DNA"/>
</dbReference>
<keyword evidence="2" id="KW-0812">Transmembrane</keyword>
<dbReference type="InterPro" id="IPR043128">
    <property type="entry name" value="Rev_trsase/Diguanyl_cyclase"/>
</dbReference>